<reference evidence="1" key="2">
    <citation type="submission" date="2023-02" db="EMBL/GenBank/DDBJ databases">
        <authorList>
            <person name="Swenson N.G."/>
            <person name="Wegrzyn J.L."/>
            <person name="Mcevoy S.L."/>
        </authorList>
    </citation>
    <scope>NUCLEOTIDE SEQUENCE</scope>
    <source>
        <strain evidence="1">91603</strain>
        <tissue evidence="1">Leaf</tissue>
    </source>
</reference>
<evidence type="ECO:0000313" key="1">
    <source>
        <dbReference type="EMBL" id="KAI9160196.1"/>
    </source>
</evidence>
<proteinExistence type="predicted"/>
<comment type="caution">
    <text evidence="1">The sequence shown here is derived from an EMBL/GenBank/DDBJ whole genome shotgun (WGS) entry which is preliminary data.</text>
</comment>
<accession>A0AAD5NI92</accession>
<evidence type="ECO:0000313" key="2">
    <source>
        <dbReference type="Proteomes" id="UP001064489"/>
    </source>
</evidence>
<keyword evidence="2" id="KW-1185">Reference proteome</keyword>
<dbReference type="EMBL" id="JAJSOW010000106">
    <property type="protein sequence ID" value="KAI9160196.1"/>
    <property type="molecule type" value="Genomic_DNA"/>
</dbReference>
<protein>
    <recommendedName>
        <fullName evidence="3">DUF4283 domain-containing protein</fullName>
    </recommendedName>
</protein>
<reference evidence="1" key="1">
    <citation type="journal article" date="2022" name="Plant J.">
        <title>Strategies of tolerance reflected in two North American maple genomes.</title>
        <authorList>
            <person name="McEvoy S.L."/>
            <person name="Sezen U.U."/>
            <person name="Trouern-Trend A."/>
            <person name="McMahon S.M."/>
            <person name="Schaberg P.G."/>
            <person name="Yang J."/>
            <person name="Wegrzyn J.L."/>
            <person name="Swenson N.G."/>
        </authorList>
    </citation>
    <scope>NUCLEOTIDE SEQUENCE</scope>
    <source>
        <strain evidence="1">91603</strain>
    </source>
</reference>
<dbReference type="Proteomes" id="UP001064489">
    <property type="component" value="Chromosome 2"/>
</dbReference>
<dbReference type="AlphaFoldDB" id="A0AAD5NI92"/>
<organism evidence="1 2">
    <name type="scientific">Acer negundo</name>
    <name type="common">Box elder</name>
    <dbReference type="NCBI Taxonomy" id="4023"/>
    <lineage>
        <taxon>Eukaryota</taxon>
        <taxon>Viridiplantae</taxon>
        <taxon>Streptophyta</taxon>
        <taxon>Embryophyta</taxon>
        <taxon>Tracheophyta</taxon>
        <taxon>Spermatophyta</taxon>
        <taxon>Magnoliopsida</taxon>
        <taxon>eudicotyledons</taxon>
        <taxon>Gunneridae</taxon>
        <taxon>Pentapetalae</taxon>
        <taxon>rosids</taxon>
        <taxon>malvids</taxon>
        <taxon>Sapindales</taxon>
        <taxon>Sapindaceae</taxon>
        <taxon>Hippocastanoideae</taxon>
        <taxon>Acereae</taxon>
        <taxon>Acer</taxon>
    </lineage>
</organism>
<sequence>MRSFAVVVSKGGNVEKPGVKPVKWMLRWQRRLGGIWMMRMARGCRNAFGVPLCHWNSEFFFKIGKEVGEPLMIDDDTLFKRRLHKGRLLVLMSYDISLPKFVSFNGRRGMFKLMLEEDKVLVEEEWVENFLEVGVGKLSRRMSGSSKRILGNPESQPSYFNNKCQEADDINVWQITSFDPCSRILEGGKRLAKCINQSLGMGESRCNLEKGKMLKLAHSRLNRKSLAYSHSNLKQKLILGKTKEVITSNDQTSSSSSELERGPFFNSIKSKGECSALLQTLNDLIDVDSGLSPIHVDDTGMDHGSGLNSSIMGLGSVSESKGIWFHIHIGVVSGPLQKNKKNGRSGNLIIRGQCKEAKRIQLMMKIGLLRTSQAHMRLDHYRNLAVN</sequence>
<gene>
    <name evidence="1" type="ORF">LWI28_005955</name>
</gene>
<evidence type="ECO:0008006" key="3">
    <source>
        <dbReference type="Google" id="ProtNLM"/>
    </source>
</evidence>
<name>A0AAD5NI92_ACENE</name>